<organism evidence="3 4">
    <name type="scientific">Brevibacillus porteri</name>
    <dbReference type="NCBI Taxonomy" id="2126350"/>
    <lineage>
        <taxon>Bacteria</taxon>
        <taxon>Bacillati</taxon>
        <taxon>Bacillota</taxon>
        <taxon>Bacilli</taxon>
        <taxon>Bacillales</taxon>
        <taxon>Paenibacillaceae</taxon>
        <taxon>Brevibacillus</taxon>
    </lineage>
</organism>
<gene>
    <name evidence="3" type="ORF">C7R92_23120</name>
</gene>
<proteinExistence type="predicted"/>
<feature type="compositionally biased region" description="Low complexity" evidence="1">
    <location>
        <begin position="29"/>
        <end position="51"/>
    </location>
</feature>
<sequence>MKKLVSVALLLSMLAITACSNKPADTKPAEQNAAQTTEATKTTEAAKTTEAPKTDSAAQAPTATTNDKLEAKKVLNDKVEILIPKGFTVMSEEMAKVKYPMDNRPSLIYTDEKGTINIAFSHTETPVLEDSLIKDMKDPMKKAFSNLYKDATWYRDEVIEINGKNVGVFELLTPGADTKIYNLIFFTELDGKMLMTTFNCTEAQMEEWKPLAQEILMSYKVQ</sequence>
<name>A0ABX5FLJ8_9BACL</name>
<dbReference type="PROSITE" id="PS51257">
    <property type="entry name" value="PROKAR_LIPOPROTEIN"/>
    <property type="match status" value="1"/>
</dbReference>
<keyword evidence="4" id="KW-1185">Reference proteome</keyword>
<dbReference type="RefSeq" id="WP_106835794.1">
    <property type="nucleotide sequence ID" value="NZ_JARMEW010000040.1"/>
</dbReference>
<comment type="caution">
    <text evidence="3">The sequence shown here is derived from an EMBL/GenBank/DDBJ whole genome shotgun (WGS) entry which is preliminary data.</text>
</comment>
<keyword evidence="2" id="KW-0732">Signal</keyword>
<evidence type="ECO:0000313" key="4">
    <source>
        <dbReference type="Proteomes" id="UP000241645"/>
    </source>
</evidence>
<feature type="signal peptide" evidence="2">
    <location>
        <begin position="1"/>
        <end position="24"/>
    </location>
</feature>
<accession>A0ABX5FLJ8</accession>
<evidence type="ECO:0000313" key="3">
    <source>
        <dbReference type="EMBL" id="PSK06469.1"/>
    </source>
</evidence>
<dbReference type="GeneID" id="95752992"/>
<feature type="chain" id="PRO_5045697671" description="Lipoprotein" evidence="2">
    <location>
        <begin position="25"/>
        <end position="222"/>
    </location>
</feature>
<dbReference type="EMBL" id="PXZO01000048">
    <property type="protein sequence ID" value="PSK06469.1"/>
    <property type="molecule type" value="Genomic_DNA"/>
</dbReference>
<evidence type="ECO:0000256" key="1">
    <source>
        <dbReference type="SAM" id="MobiDB-lite"/>
    </source>
</evidence>
<protein>
    <recommendedName>
        <fullName evidence="5">Lipoprotein</fullName>
    </recommendedName>
</protein>
<reference evidence="3 4" key="1">
    <citation type="submission" date="2018-03" db="EMBL/GenBank/DDBJ databases">
        <title>Brevisbacillus phylogenomics.</title>
        <authorList>
            <person name="Dunlap C."/>
        </authorList>
    </citation>
    <scope>NUCLEOTIDE SEQUENCE [LARGE SCALE GENOMIC DNA]</scope>
    <source>
        <strain evidence="3 4">NRRL B-41110</strain>
    </source>
</reference>
<dbReference type="Proteomes" id="UP000241645">
    <property type="component" value="Unassembled WGS sequence"/>
</dbReference>
<feature type="region of interest" description="Disordered" evidence="1">
    <location>
        <begin position="22"/>
        <end position="65"/>
    </location>
</feature>
<feature type="compositionally biased region" description="Polar residues" evidence="1">
    <location>
        <begin position="56"/>
        <end position="65"/>
    </location>
</feature>
<evidence type="ECO:0008006" key="5">
    <source>
        <dbReference type="Google" id="ProtNLM"/>
    </source>
</evidence>
<evidence type="ECO:0000256" key="2">
    <source>
        <dbReference type="SAM" id="SignalP"/>
    </source>
</evidence>